<dbReference type="Pfam" id="PF03597">
    <property type="entry name" value="FixS"/>
    <property type="match status" value="1"/>
</dbReference>
<dbReference type="AlphaFoldDB" id="A0A7M1LIJ0"/>
<dbReference type="RefSeq" id="WP_025802651.1">
    <property type="nucleotide sequence ID" value="NZ_CP053842.1"/>
</dbReference>
<evidence type="ECO:0000256" key="1">
    <source>
        <dbReference type="SAM" id="Phobius"/>
    </source>
</evidence>
<reference evidence="2 3" key="1">
    <citation type="submission" date="2020-10" db="EMBL/GenBank/DDBJ databases">
        <title>Campylobacter and Helicobacter PacBio genomes.</title>
        <authorList>
            <person name="Lane C."/>
        </authorList>
    </citation>
    <scope>NUCLEOTIDE SEQUENCE [LARGE SCALE GENOMIC DNA]</scope>
    <source>
        <strain evidence="2 3">2016D-0077</strain>
    </source>
</reference>
<evidence type="ECO:0000313" key="3">
    <source>
        <dbReference type="Proteomes" id="UP000594749"/>
    </source>
</evidence>
<sequence>MSGILALMILVSLTVGVLLLVALLWGIKSGQFEDYSKFLDGTKFDSEEALNDAIKMEEKRKQAKSKKSDRYELPD</sequence>
<evidence type="ECO:0000313" key="2">
    <source>
        <dbReference type="EMBL" id="QOQ87676.1"/>
    </source>
</evidence>
<feature type="transmembrane region" description="Helical" evidence="1">
    <location>
        <begin position="6"/>
        <end position="27"/>
    </location>
</feature>
<proteinExistence type="predicted"/>
<keyword evidence="1" id="KW-1133">Transmembrane helix</keyword>
<keyword evidence="3" id="KW-1185">Reference proteome</keyword>
<protein>
    <submittedName>
        <fullName evidence="2">Cbb3-type cytochrome oxidase assembly protein CcoS</fullName>
    </submittedName>
</protein>
<gene>
    <name evidence="2" type="primary">ccoS</name>
    <name evidence="2" type="ORF">IMC76_02360</name>
</gene>
<dbReference type="NCBIfam" id="TIGR00847">
    <property type="entry name" value="ccoS"/>
    <property type="match status" value="1"/>
</dbReference>
<dbReference type="OrthoDB" id="5356320at2"/>
<keyword evidence="1" id="KW-0812">Transmembrane</keyword>
<organism evidence="2 3">
    <name type="scientific">Campylobacter corcagiensis</name>
    <dbReference type="NCBI Taxonomy" id="1448857"/>
    <lineage>
        <taxon>Bacteria</taxon>
        <taxon>Pseudomonadati</taxon>
        <taxon>Campylobacterota</taxon>
        <taxon>Epsilonproteobacteria</taxon>
        <taxon>Campylobacterales</taxon>
        <taxon>Campylobacteraceae</taxon>
        <taxon>Campylobacter</taxon>
    </lineage>
</organism>
<accession>A0A7M1LIJ0</accession>
<dbReference type="Proteomes" id="UP000594749">
    <property type="component" value="Chromosome"/>
</dbReference>
<dbReference type="EMBL" id="CP063078">
    <property type="protein sequence ID" value="QOQ87676.1"/>
    <property type="molecule type" value="Genomic_DNA"/>
</dbReference>
<dbReference type="InterPro" id="IPR004714">
    <property type="entry name" value="Cyt_oxidase_maturation_cbb3"/>
</dbReference>
<keyword evidence="1" id="KW-0472">Membrane</keyword>
<name>A0A7M1LIJ0_9BACT</name>